<evidence type="ECO:0000256" key="1">
    <source>
        <dbReference type="SAM" id="MobiDB-lite"/>
    </source>
</evidence>
<organism evidence="2 3">
    <name type="scientific">Sphagnum jensenii</name>
    <dbReference type="NCBI Taxonomy" id="128206"/>
    <lineage>
        <taxon>Eukaryota</taxon>
        <taxon>Viridiplantae</taxon>
        <taxon>Streptophyta</taxon>
        <taxon>Embryophyta</taxon>
        <taxon>Bryophyta</taxon>
        <taxon>Sphagnophytina</taxon>
        <taxon>Sphagnopsida</taxon>
        <taxon>Sphagnales</taxon>
        <taxon>Sphagnaceae</taxon>
        <taxon>Sphagnum</taxon>
    </lineage>
</organism>
<accession>A0ABP0W462</accession>
<proteinExistence type="predicted"/>
<gene>
    <name evidence="2" type="ORF">CSSPJE1EN1_LOCUS7027</name>
</gene>
<keyword evidence="3" id="KW-1185">Reference proteome</keyword>
<dbReference type="Proteomes" id="UP001497444">
    <property type="component" value="Chromosome 14"/>
</dbReference>
<feature type="region of interest" description="Disordered" evidence="1">
    <location>
        <begin position="55"/>
        <end position="75"/>
    </location>
</feature>
<name>A0ABP0W462_9BRYO</name>
<evidence type="ECO:0000313" key="3">
    <source>
        <dbReference type="Proteomes" id="UP001497444"/>
    </source>
</evidence>
<reference evidence="2" key="1">
    <citation type="submission" date="2024-02" db="EMBL/GenBank/DDBJ databases">
        <authorList>
            <consortium name="ELIXIR-Norway"/>
            <consortium name="Elixir Norway"/>
        </authorList>
    </citation>
    <scope>NUCLEOTIDE SEQUENCE</scope>
</reference>
<dbReference type="EMBL" id="OZ020109">
    <property type="protein sequence ID" value="CAK9261549.1"/>
    <property type="molecule type" value="Genomic_DNA"/>
</dbReference>
<evidence type="ECO:0000313" key="2">
    <source>
        <dbReference type="EMBL" id="CAK9261549.1"/>
    </source>
</evidence>
<sequence length="75" mass="8309">MAPYEANAQLPWLPRLDPIMGGVSALISKDNDLIAYCSIQDGTDMTMEKRSGSWDALFSPEPETTQESAILQVHR</sequence>
<protein>
    <submittedName>
        <fullName evidence="2">Uncharacterized protein</fullName>
    </submittedName>
</protein>